<evidence type="ECO:0000313" key="1">
    <source>
        <dbReference type="EMBL" id="KAA9110956.1"/>
    </source>
</evidence>
<protein>
    <submittedName>
        <fullName evidence="1">DUF1905 domain-containing protein</fullName>
    </submittedName>
</protein>
<dbReference type="Gene3D" id="2.40.30.100">
    <property type="entry name" value="AF2212/PG0164-like"/>
    <property type="match status" value="1"/>
</dbReference>
<name>A0A5J5J4F7_9MICO</name>
<comment type="caution">
    <text evidence="1">The sequence shown here is derived from an EMBL/GenBank/DDBJ whole genome shotgun (WGS) entry which is preliminary data.</text>
</comment>
<dbReference type="InterPro" id="IPR037079">
    <property type="entry name" value="AF2212/PG0164-like_sf"/>
</dbReference>
<sequence>MIVEFEGEIFQWEARADAAWFFTSLPLELSEAIREIPRPYRGFGSVRVVARIGRSEWKTSIFPGSGHGAYVLPLKKAVRDAEALVDGGPVRVRLEVLDS</sequence>
<dbReference type="OrthoDB" id="9808666at2"/>
<gene>
    <name evidence="1" type="ORF">F6B43_04825</name>
</gene>
<dbReference type="RefSeq" id="WP_150447728.1">
    <property type="nucleotide sequence ID" value="NZ_VYSA01000001.1"/>
</dbReference>
<accession>A0A5J5J4F7</accession>
<keyword evidence="2" id="KW-1185">Reference proteome</keyword>
<evidence type="ECO:0000313" key="2">
    <source>
        <dbReference type="Proteomes" id="UP000325827"/>
    </source>
</evidence>
<dbReference type="InterPro" id="IPR015018">
    <property type="entry name" value="DUF1905"/>
</dbReference>
<dbReference type="Proteomes" id="UP000325827">
    <property type="component" value="Unassembled WGS sequence"/>
</dbReference>
<proteinExistence type="predicted"/>
<dbReference type="EMBL" id="VYSA01000001">
    <property type="protein sequence ID" value="KAA9110956.1"/>
    <property type="molecule type" value="Genomic_DNA"/>
</dbReference>
<dbReference type="AlphaFoldDB" id="A0A5J5J4F7"/>
<dbReference type="SUPFAM" id="SSF141694">
    <property type="entry name" value="AF2212/PG0164-like"/>
    <property type="match status" value="1"/>
</dbReference>
<dbReference type="Pfam" id="PF08922">
    <property type="entry name" value="DUF1905"/>
    <property type="match status" value="1"/>
</dbReference>
<reference evidence="2" key="1">
    <citation type="submission" date="2019-09" db="EMBL/GenBank/DDBJ databases">
        <title>Mumia zhuanghuii sp. nov. isolated from the intestinal contents of plateau pika (Ochotona curzoniae) in the Qinghai-Tibet plateau of China.</title>
        <authorList>
            <person name="Tian Z."/>
        </authorList>
    </citation>
    <scope>NUCLEOTIDE SEQUENCE [LARGE SCALE GENOMIC DNA]</scope>
    <source>
        <strain evidence="2">JCM 30598</strain>
    </source>
</reference>
<organism evidence="1 2">
    <name type="scientific">Microbacterium rhizomatis</name>
    <dbReference type="NCBI Taxonomy" id="1631477"/>
    <lineage>
        <taxon>Bacteria</taxon>
        <taxon>Bacillati</taxon>
        <taxon>Actinomycetota</taxon>
        <taxon>Actinomycetes</taxon>
        <taxon>Micrococcales</taxon>
        <taxon>Microbacteriaceae</taxon>
        <taxon>Microbacterium</taxon>
    </lineage>
</organism>